<dbReference type="EMBL" id="JAQGLA010000143">
    <property type="protein sequence ID" value="MDA3631079.1"/>
    <property type="molecule type" value="Genomic_DNA"/>
</dbReference>
<evidence type="ECO:0000256" key="1">
    <source>
        <dbReference type="ARBA" id="ARBA00001933"/>
    </source>
</evidence>
<comment type="caution">
    <text evidence="8">The sequence shown here is derived from an EMBL/GenBank/DDBJ whole genome shotgun (WGS) entry which is preliminary data.</text>
</comment>
<sequence>MIKHSATLAVNEKISALRAAGKPVLHLGFGEAGLPVLPEIGAELASAAGQNAYGPVVGSASARASVAGYFTRRDLPTDPEQAILAPGSKALLYAALAALPGDLVLPTPSWVTYAAQAALVGKRVIGVPVPGEAGGVPDPALLEPALAAARREGADPKLLVLTLPDNPTGTAAGADLVKAVCEIADRHGLVIISDEIYRDLTYVPEAHLSPASLLPERTIVTGGLSKSTALGGWRVGFARMPAGELGRSTTERIVGIASEIWSSLAMPMQAAAEFVLSEPTSVTDHVAACRRLHAAVSSAVHSALVEAGAECRTPSAAFYVYPDFEQLRPELTSAGIRTGAELADALLDNHGVGVLAGEHFGDTPSAYRFRVASSLLYGETEDQRWQALRSENPVELPWIADALDRLRTALRSLV</sequence>
<evidence type="ECO:0000256" key="2">
    <source>
        <dbReference type="ARBA" id="ARBA00007441"/>
    </source>
</evidence>
<evidence type="ECO:0000259" key="7">
    <source>
        <dbReference type="Pfam" id="PF00155"/>
    </source>
</evidence>
<protein>
    <recommendedName>
        <fullName evidence="6">Aminotransferase</fullName>
        <ecNumber evidence="6">2.6.1.-</ecNumber>
    </recommendedName>
</protein>
<name>A0ABT4VAT2_9PSEU</name>
<accession>A0ABT4VAT2</accession>
<evidence type="ECO:0000256" key="4">
    <source>
        <dbReference type="ARBA" id="ARBA00022679"/>
    </source>
</evidence>
<evidence type="ECO:0000256" key="3">
    <source>
        <dbReference type="ARBA" id="ARBA00022576"/>
    </source>
</evidence>
<dbReference type="InterPro" id="IPR004838">
    <property type="entry name" value="NHTrfase_class1_PyrdxlP-BS"/>
</dbReference>
<proteinExistence type="inferred from homology"/>
<keyword evidence="3 6" id="KW-0032">Aminotransferase</keyword>
<dbReference type="InterPro" id="IPR015421">
    <property type="entry name" value="PyrdxlP-dep_Trfase_major"/>
</dbReference>
<evidence type="ECO:0000313" key="9">
    <source>
        <dbReference type="Proteomes" id="UP001210380"/>
    </source>
</evidence>
<evidence type="ECO:0000256" key="6">
    <source>
        <dbReference type="RuleBase" id="RU000481"/>
    </source>
</evidence>
<feature type="domain" description="Aminotransferase class I/classII large" evidence="7">
    <location>
        <begin position="37"/>
        <end position="372"/>
    </location>
</feature>
<evidence type="ECO:0000313" key="8">
    <source>
        <dbReference type="EMBL" id="MDA3631079.1"/>
    </source>
</evidence>
<dbReference type="InterPro" id="IPR015424">
    <property type="entry name" value="PyrdxlP-dep_Trfase"/>
</dbReference>
<dbReference type="InterPro" id="IPR015422">
    <property type="entry name" value="PyrdxlP-dep_Trfase_small"/>
</dbReference>
<dbReference type="CDD" id="cd00609">
    <property type="entry name" value="AAT_like"/>
    <property type="match status" value="1"/>
</dbReference>
<dbReference type="InterPro" id="IPR004839">
    <property type="entry name" value="Aminotransferase_I/II_large"/>
</dbReference>
<dbReference type="Gene3D" id="3.90.1150.10">
    <property type="entry name" value="Aspartate Aminotransferase, domain 1"/>
    <property type="match status" value="1"/>
</dbReference>
<dbReference type="Proteomes" id="UP001210380">
    <property type="component" value="Unassembled WGS sequence"/>
</dbReference>
<dbReference type="Gene3D" id="3.40.640.10">
    <property type="entry name" value="Type I PLP-dependent aspartate aminotransferase-like (Major domain)"/>
    <property type="match status" value="1"/>
</dbReference>
<dbReference type="PANTHER" id="PTHR46383">
    <property type="entry name" value="ASPARTATE AMINOTRANSFERASE"/>
    <property type="match status" value="1"/>
</dbReference>
<dbReference type="GO" id="GO:0008483">
    <property type="term" value="F:transaminase activity"/>
    <property type="evidence" value="ECO:0007669"/>
    <property type="project" value="UniProtKB-KW"/>
</dbReference>
<keyword evidence="9" id="KW-1185">Reference proteome</keyword>
<dbReference type="RefSeq" id="WP_270954398.1">
    <property type="nucleotide sequence ID" value="NZ_JAQGLA010000143.1"/>
</dbReference>
<keyword evidence="4 6" id="KW-0808">Transferase</keyword>
<evidence type="ECO:0000256" key="5">
    <source>
        <dbReference type="ARBA" id="ARBA00022898"/>
    </source>
</evidence>
<dbReference type="PANTHER" id="PTHR46383:SF1">
    <property type="entry name" value="ASPARTATE AMINOTRANSFERASE"/>
    <property type="match status" value="1"/>
</dbReference>
<keyword evidence="5" id="KW-0663">Pyridoxal phosphate</keyword>
<dbReference type="EC" id="2.6.1.-" evidence="6"/>
<dbReference type="InterPro" id="IPR050596">
    <property type="entry name" value="AspAT/PAT-like"/>
</dbReference>
<comment type="cofactor">
    <cofactor evidence="1 6">
        <name>pyridoxal 5'-phosphate</name>
        <dbReference type="ChEBI" id="CHEBI:597326"/>
    </cofactor>
</comment>
<dbReference type="SUPFAM" id="SSF53383">
    <property type="entry name" value="PLP-dependent transferases"/>
    <property type="match status" value="1"/>
</dbReference>
<comment type="similarity">
    <text evidence="2 6">Belongs to the class-I pyridoxal-phosphate-dependent aminotransferase family.</text>
</comment>
<gene>
    <name evidence="8" type="ORF">OU415_37035</name>
</gene>
<reference evidence="8 9" key="1">
    <citation type="submission" date="2022-11" db="EMBL/GenBank/DDBJ databases">
        <title>Draft genome sequence of Saccharopolyspora sp. WRP15-2 isolated from rhizosphere soils of wild rice in Thailand.</title>
        <authorList>
            <person name="Duangmal K."/>
            <person name="Kammanee S."/>
            <person name="Muangham S."/>
        </authorList>
    </citation>
    <scope>NUCLEOTIDE SEQUENCE [LARGE SCALE GENOMIC DNA]</scope>
    <source>
        <strain evidence="8 9">WRP15-2</strain>
    </source>
</reference>
<organism evidence="8 9">
    <name type="scientific">Saccharopolyspora oryzae</name>
    <dbReference type="NCBI Taxonomy" id="2997343"/>
    <lineage>
        <taxon>Bacteria</taxon>
        <taxon>Bacillati</taxon>
        <taxon>Actinomycetota</taxon>
        <taxon>Actinomycetes</taxon>
        <taxon>Pseudonocardiales</taxon>
        <taxon>Pseudonocardiaceae</taxon>
        <taxon>Saccharopolyspora</taxon>
    </lineage>
</organism>
<dbReference type="Pfam" id="PF00155">
    <property type="entry name" value="Aminotran_1_2"/>
    <property type="match status" value="1"/>
</dbReference>
<dbReference type="PROSITE" id="PS00105">
    <property type="entry name" value="AA_TRANSFER_CLASS_1"/>
    <property type="match status" value="1"/>
</dbReference>